<gene>
    <name evidence="1" type="ordered locus">Tthe_1084</name>
</gene>
<dbReference type="eggNOG" id="ENOG5033IZD">
    <property type="taxonomic scope" value="Bacteria"/>
</dbReference>
<keyword evidence="2" id="KW-1185">Reference proteome</keyword>
<dbReference type="OrthoDB" id="3236025at2"/>
<dbReference type="EMBL" id="CP002171">
    <property type="protein sequence ID" value="ADL68606.1"/>
    <property type="molecule type" value="Genomic_DNA"/>
</dbReference>
<accession>D9TNK0</accession>
<dbReference type="GeneID" id="93863931"/>
<reference evidence="1 2" key="1">
    <citation type="submission" date="2010-08" db="EMBL/GenBank/DDBJ databases">
        <title>Complete sequence of Thermoanaerobacterium thermosaccharolyticum DSM 571.</title>
        <authorList>
            <consortium name="US DOE Joint Genome Institute"/>
            <person name="Lucas S."/>
            <person name="Copeland A."/>
            <person name="Lapidus A."/>
            <person name="Cheng J.-F."/>
            <person name="Bruce D."/>
            <person name="Goodwin L."/>
            <person name="Pitluck S."/>
            <person name="Teshima H."/>
            <person name="Detter J.C."/>
            <person name="Han C."/>
            <person name="Tapia R."/>
            <person name="Land M."/>
            <person name="Hauser L."/>
            <person name="Chang Y.-J."/>
            <person name="Jeffries C."/>
            <person name="Kyrpides N."/>
            <person name="Ivanova N."/>
            <person name="Mikhailova N."/>
            <person name="Hemme C.L."/>
            <person name="Woyke T."/>
        </authorList>
    </citation>
    <scope>NUCLEOTIDE SEQUENCE [LARGE SCALE GENOMIC DNA]</scope>
    <source>
        <strain evidence="2">ATCC 7956 / DSM 571 / NCIMB 9385 / NCA 3814 / NCTC 13789 / WDCM 00135 / 2032</strain>
    </source>
</reference>
<evidence type="ECO:0000313" key="2">
    <source>
        <dbReference type="Proteomes" id="UP000001626"/>
    </source>
</evidence>
<organism evidence="1 2">
    <name type="scientific">Thermoanaerobacterium thermosaccharolyticum (strain ATCC 7956 / DSM 571 / NCIMB 9385 / NCA 3814 / NCTC 13789 / WDCM 00135 / 2032)</name>
    <name type="common">Clostridium thermosaccharolyticum</name>
    <dbReference type="NCBI Taxonomy" id="580327"/>
    <lineage>
        <taxon>Bacteria</taxon>
        <taxon>Bacillati</taxon>
        <taxon>Bacillota</taxon>
        <taxon>Clostridia</taxon>
        <taxon>Thermoanaerobacterales</taxon>
        <taxon>Thermoanaerobacteraceae</taxon>
        <taxon>Thermoanaerobacterium</taxon>
    </lineage>
</organism>
<sequence length="158" mass="18771">MKKEILNLIEELQSKDQYYIITPFSKTYGKYFDELEEYLLKFYLDDYSNKICRIIMKVICYYDAEIYLTEFPIEKEGLNFVGLEYQNLRTQSLEKLHEIISYVIKRDVSSVEIVFPKEKSLISVSGHFQVVVYGDKSEFLKLVKDLSNAEGLFFKKYT</sequence>
<protein>
    <submittedName>
        <fullName evidence="1">Uncharacterized protein</fullName>
    </submittedName>
</protein>
<evidence type="ECO:0000313" key="1">
    <source>
        <dbReference type="EMBL" id="ADL68606.1"/>
    </source>
</evidence>
<dbReference type="HOGENOM" id="CLU_112416_0_0_9"/>
<dbReference type="AlphaFoldDB" id="D9TNK0"/>
<proteinExistence type="predicted"/>
<dbReference type="Proteomes" id="UP000001626">
    <property type="component" value="Chromosome"/>
</dbReference>
<name>D9TNK0_THETC</name>
<dbReference type="RefSeq" id="WP_013297574.1">
    <property type="nucleotide sequence ID" value="NC_014410.1"/>
</dbReference>
<dbReference type="KEGG" id="ttm:Tthe_1084"/>